<protein>
    <recommendedName>
        <fullName evidence="1">Ubiquitin-like domain-containing protein</fullName>
    </recommendedName>
</protein>
<organism evidence="2 3">
    <name type="scientific">Tritrichomonas foetus</name>
    <dbReference type="NCBI Taxonomy" id="1144522"/>
    <lineage>
        <taxon>Eukaryota</taxon>
        <taxon>Metamonada</taxon>
        <taxon>Parabasalia</taxon>
        <taxon>Tritrichomonadida</taxon>
        <taxon>Tritrichomonadidae</taxon>
        <taxon>Tritrichomonas</taxon>
    </lineage>
</organism>
<dbReference type="GeneID" id="94828838"/>
<dbReference type="VEuPathDB" id="TrichDB:TRFO_08179"/>
<dbReference type="InterPro" id="IPR000626">
    <property type="entry name" value="Ubiquitin-like_dom"/>
</dbReference>
<dbReference type="Pfam" id="PF00240">
    <property type="entry name" value="ubiquitin"/>
    <property type="match status" value="1"/>
</dbReference>
<sequence>MENKKVVYNNILSQLSEMQLLNIFEQAKSNPNQESKIVQDAFSIYHDSTNRICELPIFPNANILVRRILDVNGMFVTIFHANLSIKTPFSTFTFNDEELRLDDLFTKLGIDDAVFVYNNKLIVKSAIPTSGEVELIPIEEGFTNFEVFIDKNEKNFIFKMSNSLTIKEVKETVSSILMDNVDNLFYNDFMLDDDTILGEIPKYFQFLTFECHYNNFLEIRLDGRKYFIHVNSASITAEEIKLIIARRFLIPCRFIMLKENDRILLNHDQPLIKELPDGYFIDVVISKGEAFEINLRIGTNDFIKLDVTYSMCVKELFDIIPDSREIYVAEQELNYDIILNHFQKLSSITVHTNKIYLFIRCLNTHKSIQVYSTTSIDQLKIAVALGMNINPDIRLVYAGKQLLSGNSIRNYGLANDSTLAIASNSWSKGNKFVAIL</sequence>
<accession>A0A1J4JRJ7</accession>
<dbReference type="Proteomes" id="UP000179807">
    <property type="component" value="Unassembled WGS sequence"/>
</dbReference>
<proteinExistence type="predicted"/>
<dbReference type="AlphaFoldDB" id="A0A1J4JRJ7"/>
<name>A0A1J4JRJ7_9EUKA</name>
<comment type="caution">
    <text evidence="2">The sequence shown here is derived from an EMBL/GenBank/DDBJ whole genome shotgun (WGS) entry which is preliminary data.</text>
</comment>
<evidence type="ECO:0000259" key="1">
    <source>
        <dbReference type="PROSITE" id="PS50053"/>
    </source>
</evidence>
<evidence type="ECO:0000313" key="2">
    <source>
        <dbReference type="EMBL" id="OHS99876.1"/>
    </source>
</evidence>
<dbReference type="EMBL" id="MLAK01000982">
    <property type="protein sequence ID" value="OHS99876.1"/>
    <property type="molecule type" value="Genomic_DNA"/>
</dbReference>
<dbReference type="CDD" id="cd17039">
    <property type="entry name" value="Ubl_ubiquitin_like"/>
    <property type="match status" value="1"/>
</dbReference>
<evidence type="ECO:0000313" key="3">
    <source>
        <dbReference type="Proteomes" id="UP000179807"/>
    </source>
</evidence>
<dbReference type="InterPro" id="IPR029071">
    <property type="entry name" value="Ubiquitin-like_domsf"/>
</dbReference>
<dbReference type="SUPFAM" id="SSF54236">
    <property type="entry name" value="Ubiquitin-like"/>
    <property type="match status" value="1"/>
</dbReference>
<dbReference type="PROSITE" id="PS50053">
    <property type="entry name" value="UBIQUITIN_2"/>
    <property type="match status" value="1"/>
</dbReference>
<gene>
    <name evidence="2" type="ORF">TRFO_08179</name>
</gene>
<dbReference type="SMART" id="SM00213">
    <property type="entry name" value="UBQ"/>
    <property type="match status" value="1"/>
</dbReference>
<reference evidence="2" key="1">
    <citation type="submission" date="2016-10" db="EMBL/GenBank/DDBJ databases">
        <authorList>
            <person name="Benchimol M."/>
            <person name="Almeida L.G."/>
            <person name="Vasconcelos A.T."/>
            <person name="Perreira-Neves A."/>
            <person name="Rosa I.A."/>
            <person name="Tasca T."/>
            <person name="Bogo M.R."/>
            <person name="de Souza W."/>
        </authorList>
    </citation>
    <scope>NUCLEOTIDE SEQUENCE [LARGE SCALE GENOMIC DNA]</scope>
    <source>
        <strain evidence="2">K</strain>
    </source>
</reference>
<keyword evidence="3" id="KW-1185">Reference proteome</keyword>
<dbReference type="RefSeq" id="XP_068353013.1">
    <property type="nucleotide sequence ID" value="XM_068494134.1"/>
</dbReference>
<dbReference type="Gene3D" id="3.10.20.90">
    <property type="entry name" value="Phosphatidylinositol 3-kinase Catalytic Subunit, Chain A, domain 1"/>
    <property type="match status" value="1"/>
</dbReference>
<feature type="domain" description="Ubiquitin-like" evidence="1">
    <location>
        <begin position="355"/>
        <end position="421"/>
    </location>
</feature>